<reference evidence="1 2" key="1">
    <citation type="submission" date="2012-09" db="EMBL/GenBank/DDBJ databases">
        <title>Draft Genome Sequences of 6 Strains from Genus Thauera.</title>
        <authorList>
            <person name="Liu B."/>
            <person name="Shapleigh J.P."/>
            <person name="Frostegard A.H."/>
        </authorList>
    </citation>
    <scope>NUCLEOTIDE SEQUENCE [LARGE SCALE GENOMIC DNA]</scope>
    <source>
        <strain evidence="1 2">S2</strain>
    </source>
</reference>
<organism evidence="1 2">
    <name type="scientific">Thauera aminoaromatica S2</name>
    <dbReference type="NCBI Taxonomy" id="1234381"/>
    <lineage>
        <taxon>Bacteria</taxon>
        <taxon>Pseudomonadati</taxon>
        <taxon>Pseudomonadota</taxon>
        <taxon>Betaproteobacteria</taxon>
        <taxon>Rhodocyclales</taxon>
        <taxon>Zoogloeaceae</taxon>
        <taxon>Thauera</taxon>
    </lineage>
</organism>
<dbReference type="EMBL" id="AMXD01000064">
    <property type="protein sequence ID" value="ENO85092.1"/>
    <property type="molecule type" value="Genomic_DNA"/>
</dbReference>
<evidence type="ECO:0000313" key="2">
    <source>
        <dbReference type="Proteomes" id="UP000013042"/>
    </source>
</evidence>
<gene>
    <name evidence="1" type="ORF">C665_11301</name>
</gene>
<accession>N6YRU6</accession>
<comment type="caution">
    <text evidence="1">The sequence shown here is derived from an EMBL/GenBank/DDBJ whole genome shotgun (WGS) entry which is preliminary data.</text>
</comment>
<sequence>MQELVGDVLEILQDHHELVAPQARGRVALADAQPEARGDLHQQLVSGLVAVGIVELLEVVEVDQQQRALVPATRTAAQGPLQAVEHQTPVGQPGQRIEEGELVDLVLLALALGDVLVETEDAHHLAAHADRRDQALEDARLAVDLVLDLAMDGLAGVGTAVGLQPLGPCRGFLRALFRTLAEQVAPVRHRHRVLQGAAPVEVARPVFHRGVVHHGAQQRLLLLQRALHALAGGHLARKHVEALRPARRAGHRRHRELEPARALGRLHLEHLARGAPLRRRLAQGLETDLGLFRRQHLAHGAPQEHFGRRGEQILVGSAVAVAAAFDVELEQGIGQGLEDRGIVVLEADQLPLLLLARLDVDGKADHADRAAAGVDDRLLDVHAAARHGRVGKAQIFLDDHRPGGRDDLQVVAAQDLGLIRRKKILVAAADDIVTRAFQQRAREIVGVDIAPVRILHVDRDAQRVDGRPQASVVVVHVQPCCP</sequence>
<name>N6YRU6_THASP</name>
<proteinExistence type="predicted"/>
<dbReference type="Proteomes" id="UP000013042">
    <property type="component" value="Unassembled WGS sequence"/>
</dbReference>
<evidence type="ECO:0000313" key="1">
    <source>
        <dbReference type="EMBL" id="ENO85092.1"/>
    </source>
</evidence>
<protein>
    <submittedName>
        <fullName evidence="1">Uncharacterized protein</fullName>
    </submittedName>
</protein>
<dbReference type="AlphaFoldDB" id="N6YRU6"/>